<feature type="transmembrane region" description="Helical" evidence="1">
    <location>
        <begin position="85"/>
        <end position="106"/>
    </location>
</feature>
<keyword evidence="3" id="KW-1185">Reference proteome</keyword>
<keyword evidence="1" id="KW-0812">Transmembrane</keyword>
<gene>
    <name evidence="2" type="ORF">RF11_15582</name>
</gene>
<organism evidence="2 3">
    <name type="scientific">Thelohanellus kitauei</name>
    <name type="common">Myxosporean</name>
    <dbReference type="NCBI Taxonomy" id="669202"/>
    <lineage>
        <taxon>Eukaryota</taxon>
        <taxon>Metazoa</taxon>
        <taxon>Cnidaria</taxon>
        <taxon>Myxozoa</taxon>
        <taxon>Myxosporea</taxon>
        <taxon>Bivalvulida</taxon>
        <taxon>Platysporina</taxon>
        <taxon>Myxobolidae</taxon>
        <taxon>Thelohanellus</taxon>
    </lineage>
</organism>
<evidence type="ECO:0000256" key="1">
    <source>
        <dbReference type="SAM" id="Phobius"/>
    </source>
</evidence>
<dbReference type="AlphaFoldDB" id="A0A0C2M2L5"/>
<evidence type="ECO:0000313" key="2">
    <source>
        <dbReference type="EMBL" id="KII61325.1"/>
    </source>
</evidence>
<dbReference type="Proteomes" id="UP000031668">
    <property type="component" value="Unassembled WGS sequence"/>
</dbReference>
<proteinExistence type="predicted"/>
<keyword evidence="1" id="KW-0472">Membrane</keyword>
<accession>A0A0C2M2L5</accession>
<reference evidence="2 3" key="1">
    <citation type="journal article" date="2014" name="Genome Biol. Evol.">
        <title>The genome of the myxosporean Thelohanellus kitauei shows adaptations to nutrient acquisition within its fish host.</title>
        <authorList>
            <person name="Yang Y."/>
            <person name="Xiong J."/>
            <person name="Zhou Z."/>
            <person name="Huo F."/>
            <person name="Miao W."/>
            <person name="Ran C."/>
            <person name="Liu Y."/>
            <person name="Zhang J."/>
            <person name="Feng J."/>
            <person name="Wang M."/>
            <person name="Wang M."/>
            <person name="Wang L."/>
            <person name="Yao B."/>
        </authorList>
    </citation>
    <scope>NUCLEOTIDE SEQUENCE [LARGE SCALE GENOMIC DNA]</scope>
    <source>
        <strain evidence="2">Wuqing</strain>
    </source>
</reference>
<keyword evidence="1" id="KW-1133">Transmembrane helix</keyword>
<name>A0A0C2M2L5_THEKT</name>
<protein>
    <submittedName>
        <fullName evidence="2">Uncharacterized protein</fullName>
    </submittedName>
</protein>
<sequence>MGIVYRYDNSKSSFIQVNLTVSGNITNADKILPVGDKMLCFLYSRNISFYLDEQLKIDHIQAVDAAYEYLPSSQQANLIARIKKISHVSVIIVIIFIPQPCGILSFW</sequence>
<evidence type="ECO:0000313" key="3">
    <source>
        <dbReference type="Proteomes" id="UP000031668"/>
    </source>
</evidence>
<comment type="caution">
    <text evidence="2">The sequence shown here is derived from an EMBL/GenBank/DDBJ whole genome shotgun (WGS) entry which is preliminary data.</text>
</comment>
<dbReference type="EMBL" id="JWZT01005340">
    <property type="protein sequence ID" value="KII61325.1"/>
    <property type="molecule type" value="Genomic_DNA"/>
</dbReference>